<dbReference type="Proteomes" id="UP000267029">
    <property type="component" value="Unassembled WGS sequence"/>
</dbReference>
<evidence type="ECO:0000313" key="3">
    <source>
        <dbReference type="EMBL" id="VDD83336.1"/>
    </source>
</evidence>
<accession>A0A0R3UNG4</accession>
<feature type="compositionally biased region" description="Acidic residues" evidence="1">
    <location>
        <begin position="25"/>
        <end position="43"/>
    </location>
</feature>
<reference evidence="5" key="1">
    <citation type="submission" date="2017-02" db="UniProtKB">
        <authorList>
            <consortium name="WormBaseParasite"/>
        </authorList>
    </citation>
    <scope>IDENTIFICATION</scope>
</reference>
<protein>
    <submittedName>
        <fullName evidence="5">Secreted protein</fullName>
    </submittedName>
</protein>
<feature type="chain" id="PRO_5043132342" evidence="2">
    <location>
        <begin position="16"/>
        <end position="207"/>
    </location>
</feature>
<dbReference type="EMBL" id="UXSR01005694">
    <property type="protein sequence ID" value="VDD83336.1"/>
    <property type="molecule type" value="Genomic_DNA"/>
</dbReference>
<organism evidence="5">
    <name type="scientific">Mesocestoides corti</name>
    <name type="common">Flatworm</name>
    <dbReference type="NCBI Taxonomy" id="53468"/>
    <lineage>
        <taxon>Eukaryota</taxon>
        <taxon>Metazoa</taxon>
        <taxon>Spiralia</taxon>
        <taxon>Lophotrochozoa</taxon>
        <taxon>Platyhelminthes</taxon>
        <taxon>Cestoda</taxon>
        <taxon>Eucestoda</taxon>
        <taxon>Cyclophyllidea</taxon>
        <taxon>Mesocestoididae</taxon>
        <taxon>Mesocestoides</taxon>
    </lineage>
</organism>
<sequence length="207" mass="22450">MTATIVMMMMMTIVGDDVDDVGVDDDGGVDDDVDGGGGADDDGGYGANDVDNGGDKLTPIQALFHVPLLLEGDLIPLTLTLLLLLLLPFLPSRLLRCLLLPPVQSTALSCPRKRKLMSLAHRSTHKASILPRSWTDAMPKTHLYHATPHNSTKSLWCPAEPAIVPSHTTIATSRTHARTPRCPIHSMTKVRQEKQKKTQKKTANSST</sequence>
<dbReference type="AlphaFoldDB" id="A0A0R3UNG4"/>
<name>A0A0R3UNG4_MESCO</name>
<keyword evidence="4" id="KW-1185">Reference proteome</keyword>
<gene>
    <name evidence="3" type="ORF">MCOS_LOCUS9339</name>
</gene>
<evidence type="ECO:0000256" key="1">
    <source>
        <dbReference type="SAM" id="MobiDB-lite"/>
    </source>
</evidence>
<dbReference type="WBParaSite" id="MCOS_0000933801-mRNA-1">
    <property type="protein sequence ID" value="MCOS_0000933801-mRNA-1"/>
    <property type="gene ID" value="MCOS_0000933801"/>
</dbReference>
<reference evidence="3 4" key="2">
    <citation type="submission" date="2018-10" db="EMBL/GenBank/DDBJ databases">
        <authorList>
            <consortium name="Pathogen Informatics"/>
        </authorList>
    </citation>
    <scope>NUCLEOTIDE SEQUENCE [LARGE SCALE GENOMIC DNA]</scope>
</reference>
<feature type="region of interest" description="Disordered" evidence="1">
    <location>
        <begin position="188"/>
        <end position="207"/>
    </location>
</feature>
<proteinExistence type="predicted"/>
<feature type="signal peptide" evidence="2">
    <location>
        <begin position="1"/>
        <end position="15"/>
    </location>
</feature>
<keyword evidence="2" id="KW-0732">Signal</keyword>
<feature type="region of interest" description="Disordered" evidence="1">
    <location>
        <begin position="25"/>
        <end position="50"/>
    </location>
</feature>
<evidence type="ECO:0000313" key="4">
    <source>
        <dbReference type="Proteomes" id="UP000267029"/>
    </source>
</evidence>
<evidence type="ECO:0000256" key="2">
    <source>
        <dbReference type="SAM" id="SignalP"/>
    </source>
</evidence>
<evidence type="ECO:0000313" key="5">
    <source>
        <dbReference type="WBParaSite" id="MCOS_0000933801-mRNA-1"/>
    </source>
</evidence>